<keyword evidence="1" id="KW-0479">Metal-binding</keyword>
<dbReference type="AlphaFoldDB" id="A0A2R6WWN7"/>
<dbReference type="EMBL" id="KZ772724">
    <property type="protein sequence ID" value="PTQ38258.1"/>
    <property type="molecule type" value="Genomic_DNA"/>
</dbReference>
<dbReference type="InterPro" id="IPR039123">
    <property type="entry name" value="PPTC7"/>
</dbReference>
<accession>A0A2R6WWN7</accession>
<keyword evidence="1" id="KW-0378">Hydrolase</keyword>
<comment type="catalytic activity">
    <reaction evidence="1">
        <text>O-phospho-L-threonyl-[protein] + H2O = L-threonyl-[protein] + phosphate</text>
        <dbReference type="Rhea" id="RHEA:47004"/>
        <dbReference type="Rhea" id="RHEA-COMP:11060"/>
        <dbReference type="Rhea" id="RHEA-COMP:11605"/>
        <dbReference type="ChEBI" id="CHEBI:15377"/>
        <dbReference type="ChEBI" id="CHEBI:30013"/>
        <dbReference type="ChEBI" id="CHEBI:43474"/>
        <dbReference type="ChEBI" id="CHEBI:61977"/>
        <dbReference type="EC" id="3.1.3.16"/>
    </reaction>
</comment>
<keyword evidence="1" id="KW-0460">Magnesium</keyword>
<reference evidence="3" key="1">
    <citation type="journal article" date="2017" name="Cell">
        <title>Insights into land plant evolution garnered from the Marchantia polymorpha genome.</title>
        <authorList>
            <person name="Bowman J.L."/>
            <person name="Kohchi T."/>
            <person name="Yamato K.T."/>
            <person name="Jenkins J."/>
            <person name="Shu S."/>
            <person name="Ishizaki K."/>
            <person name="Yamaoka S."/>
            <person name="Nishihama R."/>
            <person name="Nakamura Y."/>
            <person name="Berger F."/>
            <person name="Adam C."/>
            <person name="Aki S.S."/>
            <person name="Althoff F."/>
            <person name="Araki T."/>
            <person name="Arteaga-Vazquez M.A."/>
            <person name="Balasubrmanian S."/>
            <person name="Barry K."/>
            <person name="Bauer D."/>
            <person name="Boehm C.R."/>
            <person name="Briginshaw L."/>
            <person name="Caballero-Perez J."/>
            <person name="Catarino B."/>
            <person name="Chen F."/>
            <person name="Chiyoda S."/>
            <person name="Chovatia M."/>
            <person name="Davies K.M."/>
            <person name="Delmans M."/>
            <person name="Demura T."/>
            <person name="Dierschke T."/>
            <person name="Dolan L."/>
            <person name="Dorantes-Acosta A.E."/>
            <person name="Eklund D.M."/>
            <person name="Florent S.N."/>
            <person name="Flores-Sandoval E."/>
            <person name="Fujiyama A."/>
            <person name="Fukuzawa H."/>
            <person name="Galik B."/>
            <person name="Grimanelli D."/>
            <person name="Grimwood J."/>
            <person name="Grossniklaus U."/>
            <person name="Hamada T."/>
            <person name="Haseloff J."/>
            <person name="Hetherington A.J."/>
            <person name="Higo A."/>
            <person name="Hirakawa Y."/>
            <person name="Hundley H.N."/>
            <person name="Ikeda Y."/>
            <person name="Inoue K."/>
            <person name="Inoue S.I."/>
            <person name="Ishida S."/>
            <person name="Jia Q."/>
            <person name="Kakita M."/>
            <person name="Kanazawa T."/>
            <person name="Kawai Y."/>
            <person name="Kawashima T."/>
            <person name="Kennedy M."/>
            <person name="Kinose K."/>
            <person name="Kinoshita T."/>
            <person name="Kohara Y."/>
            <person name="Koide E."/>
            <person name="Komatsu K."/>
            <person name="Kopischke S."/>
            <person name="Kubo M."/>
            <person name="Kyozuka J."/>
            <person name="Lagercrantz U."/>
            <person name="Lin S.S."/>
            <person name="Lindquist E."/>
            <person name="Lipzen A.M."/>
            <person name="Lu C.W."/>
            <person name="De Luna E."/>
            <person name="Martienssen R.A."/>
            <person name="Minamino N."/>
            <person name="Mizutani M."/>
            <person name="Mizutani M."/>
            <person name="Mochizuki N."/>
            <person name="Monte I."/>
            <person name="Mosher R."/>
            <person name="Nagasaki H."/>
            <person name="Nakagami H."/>
            <person name="Naramoto S."/>
            <person name="Nishitani K."/>
            <person name="Ohtani M."/>
            <person name="Okamoto T."/>
            <person name="Okumura M."/>
            <person name="Phillips J."/>
            <person name="Pollak B."/>
            <person name="Reinders A."/>
            <person name="Rovekamp M."/>
            <person name="Sano R."/>
            <person name="Sawa S."/>
            <person name="Schmid M.W."/>
            <person name="Shirakawa M."/>
            <person name="Solano R."/>
            <person name="Spunde A."/>
            <person name="Suetsugu N."/>
            <person name="Sugano S."/>
            <person name="Sugiyama A."/>
            <person name="Sun R."/>
            <person name="Suzuki Y."/>
            <person name="Takenaka M."/>
            <person name="Takezawa D."/>
            <person name="Tomogane H."/>
            <person name="Tsuzuki M."/>
            <person name="Ueda T."/>
            <person name="Umeda M."/>
            <person name="Ward J.M."/>
            <person name="Watanabe Y."/>
            <person name="Yazaki K."/>
            <person name="Yokoyama R."/>
            <person name="Yoshitake Y."/>
            <person name="Yotsui I."/>
            <person name="Zachgo S."/>
            <person name="Schmutz J."/>
        </authorList>
    </citation>
    <scope>NUCLEOTIDE SEQUENCE [LARGE SCALE GENOMIC DNA]</scope>
    <source>
        <strain evidence="3">Tak-1</strain>
    </source>
</reference>
<dbReference type="EC" id="3.1.3.16" evidence="1"/>
<organism evidence="2 3">
    <name type="scientific">Marchantia polymorpha</name>
    <name type="common">Common liverwort</name>
    <name type="synonym">Marchantia aquatica</name>
    <dbReference type="NCBI Taxonomy" id="3197"/>
    <lineage>
        <taxon>Eukaryota</taxon>
        <taxon>Viridiplantae</taxon>
        <taxon>Streptophyta</taxon>
        <taxon>Embryophyta</taxon>
        <taxon>Marchantiophyta</taxon>
        <taxon>Marchantiopsida</taxon>
        <taxon>Marchantiidae</taxon>
        <taxon>Marchantiales</taxon>
        <taxon>Marchantiaceae</taxon>
        <taxon>Marchantia</taxon>
    </lineage>
</organism>
<dbReference type="OrthoDB" id="60843at2759"/>
<dbReference type="Gene3D" id="3.60.40.10">
    <property type="entry name" value="PPM-type phosphatase domain"/>
    <property type="match status" value="1"/>
</dbReference>
<evidence type="ECO:0000313" key="3">
    <source>
        <dbReference type="Proteomes" id="UP000244005"/>
    </source>
</evidence>
<dbReference type="PANTHER" id="PTHR12320:SF1">
    <property type="entry name" value="PROTEIN PHOSPHATASE PTC7 HOMOLOG"/>
    <property type="match status" value="1"/>
</dbReference>
<evidence type="ECO:0000313" key="2">
    <source>
        <dbReference type="EMBL" id="PTQ38258.1"/>
    </source>
</evidence>
<dbReference type="Proteomes" id="UP000244005">
    <property type="component" value="Unassembled WGS sequence"/>
</dbReference>
<dbReference type="GO" id="GO:0004722">
    <property type="term" value="F:protein serine/threonine phosphatase activity"/>
    <property type="evidence" value="ECO:0007669"/>
    <property type="project" value="UniProtKB-EC"/>
</dbReference>
<sequence>MSSYSRPPIVSLNLAQLDRDTALHLPCCSILLRQARSLRRGAKPVHATAFRPQQEQVYKFQGVQAGQKQAKSGKKRARRLLLQPDGVGGWIESGLDPADFSHGLCEFMACAARSWPHGSNTASLHPRDLLQEAYDQVTVDDRIEGGGSTACLAVAEPDGNVEVANLGDSGFMHLGLNAVRHITQPQTHAFNTFYQLSKTPQRMLVQMAILYLASIHRYRIPARSRRPAHRRHAMRPPCLAHEDNRHEFDPCLPC</sequence>
<dbReference type="PANTHER" id="PTHR12320">
    <property type="entry name" value="PROTEIN PHOSPHATASE 2C"/>
    <property type="match status" value="1"/>
</dbReference>
<dbReference type="SUPFAM" id="SSF81606">
    <property type="entry name" value="PP2C-like"/>
    <property type="match status" value="1"/>
</dbReference>
<comment type="similarity">
    <text evidence="1">Belongs to the PP2C family.</text>
</comment>
<comment type="cofactor">
    <cofactor evidence="1">
        <name>Mn(2+)</name>
        <dbReference type="ChEBI" id="CHEBI:29035"/>
    </cofactor>
</comment>
<dbReference type="GO" id="GO:0046872">
    <property type="term" value="F:metal ion binding"/>
    <property type="evidence" value="ECO:0007669"/>
    <property type="project" value="UniProtKB-UniRule"/>
</dbReference>
<keyword evidence="1" id="KW-0904">Protein phosphatase</keyword>
<comment type="catalytic activity">
    <reaction evidence="1">
        <text>O-phospho-L-seryl-[protein] + H2O = L-seryl-[protein] + phosphate</text>
        <dbReference type="Rhea" id="RHEA:20629"/>
        <dbReference type="Rhea" id="RHEA-COMP:9863"/>
        <dbReference type="Rhea" id="RHEA-COMP:11604"/>
        <dbReference type="ChEBI" id="CHEBI:15377"/>
        <dbReference type="ChEBI" id="CHEBI:29999"/>
        <dbReference type="ChEBI" id="CHEBI:43474"/>
        <dbReference type="ChEBI" id="CHEBI:83421"/>
        <dbReference type="EC" id="3.1.3.16"/>
    </reaction>
</comment>
<keyword evidence="3" id="KW-1185">Reference proteome</keyword>
<name>A0A2R6WWN7_MARPO</name>
<dbReference type="InterPro" id="IPR036457">
    <property type="entry name" value="PPM-type-like_dom_sf"/>
</dbReference>
<comment type="cofactor">
    <cofactor evidence="1">
        <name>Mg(2+)</name>
        <dbReference type="ChEBI" id="CHEBI:18420"/>
    </cofactor>
</comment>
<keyword evidence="1" id="KW-0464">Manganese</keyword>
<dbReference type="Gramene" id="Mp6g01530.1">
    <property type="protein sequence ID" value="Mp6g01530.1.cds"/>
    <property type="gene ID" value="Mp6g01530"/>
</dbReference>
<proteinExistence type="inferred from homology"/>
<evidence type="ECO:0000256" key="1">
    <source>
        <dbReference type="RuleBase" id="RU366020"/>
    </source>
</evidence>
<protein>
    <recommendedName>
        <fullName evidence="1">Protein phosphatase</fullName>
        <ecNumber evidence="1">3.1.3.16</ecNumber>
    </recommendedName>
</protein>
<gene>
    <name evidence="2" type="ORF">MARPO_0052s0051</name>
</gene>